<protein>
    <submittedName>
        <fullName evidence="1">Uncharacterized protein</fullName>
    </submittedName>
</protein>
<reference evidence="1" key="1">
    <citation type="submission" date="2023-07" db="EMBL/GenBank/DDBJ databases">
        <title>Black Yeasts Isolated from many extreme environments.</title>
        <authorList>
            <person name="Coleine C."/>
            <person name="Stajich J.E."/>
            <person name="Selbmann L."/>
        </authorList>
    </citation>
    <scope>NUCLEOTIDE SEQUENCE</scope>
    <source>
        <strain evidence="1">CCFEE 5714</strain>
    </source>
</reference>
<keyword evidence="2" id="KW-1185">Reference proteome</keyword>
<name>A0ACC3N2T4_9PEZI</name>
<accession>A0ACC3N2T4</accession>
<evidence type="ECO:0000313" key="1">
    <source>
        <dbReference type="EMBL" id="KAK3708962.1"/>
    </source>
</evidence>
<gene>
    <name evidence="1" type="ORF">LTR37_011126</name>
</gene>
<dbReference type="Proteomes" id="UP001281147">
    <property type="component" value="Unassembled WGS sequence"/>
</dbReference>
<dbReference type="EMBL" id="JAUTXU010000096">
    <property type="protein sequence ID" value="KAK3708962.1"/>
    <property type="molecule type" value="Genomic_DNA"/>
</dbReference>
<organism evidence="1 2">
    <name type="scientific">Vermiconidia calcicola</name>
    <dbReference type="NCBI Taxonomy" id="1690605"/>
    <lineage>
        <taxon>Eukaryota</taxon>
        <taxon>Fungi</taxon>
        <taxon>Dikarya</taxon>
        <taxon>Ascomycota</taxon>
        <taxon>Pezizomycotina</taxon>
        <taxon>Dothideomycetes</taxon>
        <taxon>Dothideomycetidae</taxon>
        <taxon>Mycosphaerellales</taxon>
        <taxon>Extremaceae</taxon>
        <taxon>Vermiconidia</taxon>
    </lineage>
</organism>
<sequence length="622" mass="70621">MSLPGKDGKAPEAASDQFTNGGQPFHSPDGSVHAVVNGELYDYKELKDELSQTIGYQFSSNSDSEIVLALYQAYGPDFVNYLRGEFSLCLYDETKRLFIAARDRYGIKPLFWTVQNENLLIGAEIKAFIPLDWQPEWDVKSILEAGWNFDDRTLFKDVRKVRPGYYLTCGASGNIKHHQYWDMDYPDKTACDTRSEKDIVQGVRDRLVEAVRIRLRADVPIGVYLSGGIDSSVIAGIVTHLVKEQNRTMGSLPPTDRVSCFSVAFEKTSGFDESDVAERTADFLGVKQHKQVMNEEALARRFEDATWHCEHHNPDLNYIGKFALSELPQELGFKVVLTGEGADETLTGYHVFLPDFLRGPDQTWPDAMPESERLRLFEDSEAEVKEYYRSIGAEFKMSEGRKKLNGISTLASMAAFIPDVFEPWTSLVNAEDPQNVIANDVSPSVVDKMQKKWHPINTAQYVWTKGHLPNQFMSCLGDRTEMAHSIEGRTPFLDHPLTEYVNTIPPSLKMRWKGGDEFVSKWILREACKEFVTPELYDRAKHPYSAPFLYDTSGPIYKLLNKLVTEENVRLLGFVSWERASTLLERAFVKREPLAARLAFVVAQWVVLAQRFEIKTAMPPTS</sequence>
<proteinExistence type="predicted"/>
<comment type="caution">
    <text evidence="1">The sequence shown here is derived from an EMBL/GenBank/DDBJ whole genome shotgun (WGS) entry which is preliminary data.</text>
</comment>
<evidence type="ECO:0000313" key="2">
    <source>
        <dbReference type="Proteomes" id="UP001281147"/>
    </source>
</evidence>